<dbReference type="Ensembl" id="ENSSSCT00015105768.1">
    <property type="protein sequence ID" value="ENSSSCP00015044360.1"/>
    <property type="gene ID" value="ENSSSCG00015078163.1"/>
</dbReference>
<accession>A0A8D0QEG8</accession>
<dbReference type="GO" id="GO:0036373">
    <property type="term" value="F:L-fucose mutarotase activity"/>
    <property type="evidence" value="ECO:0007669"/>
    <property type="project" value="UniProtKB-EC"/>
</dbReference>
<evidence type="ECO:0000256" key="4">
    <source>
        <dbReference type="SAM" id="MobiDB-lite"/>
    </source>
</evidence>
<dbReference type="PANTHER" id="PTHR31690">
    <property type="entry name" value="FUCOSE MUTAROTASE"/>
    <property type="match status" value="1"/>
</dbReference>
<feature type="region of interest" description="Disordered" evidence="4">
    <location>
        <begin position="142"/>
        <end position="178"/>
    </location>
</feature>
<dbReference type="EC" id="5.1.3.29" evidence="3"/>
<evidence type="ECO:0000256" key="1">
    <source>
        <dbReference type="ARBA" id="ARBA00023235"/>
    </source>
</evidence>
<dbReference type="InterPro" id="IPR023750">
    <property type="entry name" value="RbsD-like_sf"/>
</dbReference>
<name>A0A8D0QEG8_PIG</name>
<gene>
    <name evidence="5" type="primary">FUOM</name>
</gene>
<dbReference type="GO" id="GO:0005996">
    <property type="term" value="P:monosaccharide metabolic process"/>
    <property type="evidence" value="ECO:0007669"/>
    <property type="project" value="InterPro"/>
</dbReference>
<evidence type="ECO:0000256" key="2">
    <source>
        <dbReference type="ARBA" id="ARBA00036324"/>
    </source>
</evidence>
<dbReference type="Proteomes" id="UP000694726">
    <property type="component" value="Unplaced"/>
</dbReference>
<dbReference type="Pfam" id="PF05025">
    <property type="entry name" value="RbsD_FucU"/>
    <property type="match status" value="1"/>
</dbReference>
<comment type="catalytic activity">
    <reaction evidence="2">
        <text>alpha-L-fucose = beta-L-fucose</text>
        <dbReference type="Rhea" id="RHEA:25580"/>
        <dbReference type="ChEBI" id="CHEBI:42548"/>
        <dbReference type="ChEBI" id="CHEBI:42589"/>
        <dbReference type="EC" id="5.1.3.29"/>
    </reaction>
</comment>
<dbReference type="InterPro" id="IPR007721">
    <property type="entry name" value="RbsD_FucU"/>
</dbReference>
<protein>
    <recommendedName>
        <fullName evidence="3">L-fucose mutarotase</fullName>
        <ecNumber evidence="3">5.1.3.29</ecNumber>
    </recommendedName>
</protein>
<reference evidence="5" key="1">
    <citation type="submission" date="2025-08" db="UniProtKB">
        <authorList>
            <consortium name="Ensembl"/>
        </authorList>
    </citation>
    <scope>IDENTIFICATION</scope>
</reference>
<evidence type="ECO:0000256" key="3">
    <source>
        <dbReference type="ARBA" id="ARBA00038859"/>
    </source>
</evidence>
<dbReference type="SUPFAM" id="SSF102546">
    <property type="entry name" value="RbsD-like"/>
    <property type="match status" value="1"/>
</dbReference>
<feature type="compositionally biased region" description="Low complexity" evidence="4">
    <location>
        <begin position="169"/>
        <end position="178"/>
    </location>
</feature>
<feature type="compositionally biased region" description="Low complexity" evidence="4">
    <location>
        <begin position="221"/>
        <end position="233"/>
    </location>
</feature>
<evidence type="ECO:0000313" key="6">
    <source>
        <dbReference type="Proteomes" id="UP000694726"/>
    </source>
</evidence>
<sequence>MVALKGIPALLSPELLYALARMGHGDEIVLADVNFPTSSVCKCGPEEIRADGLGIPQLLEAVLTLLPLDTYVESPAAVMELVPSDRERGLQTPVWTSYQSILLQAGCTVSLSPSLGKGSGTLCPPWKLGRCETQAPQTLCHGHPLAQPPTPFRDAGLSLPGAHTPTPQPVGVEPGEGGAPLVPGGSEAWPTAVCHPLPCKGPGLSPGPPRAGHVQDLRKGTAASTPTPAPRAAHMIQGPQASSHHHSPLCPCPVSSDLAGQKPGVLGSPAGRTREMKGLPRPRCLWARVP</sequence>
<organism evidence="5 6">
    <name type="scientific">Sus scrofa</name>
    <name type="common">Pig</name>
    <dbReference type="NCBI Taxonomy" id="9823"/>
    <lineage>
        <taxon>Eukaryota</taxon>
        <taxon>Metazoa</taxon>
        <taxon>Chordata</taxon>
        <taxon>Craniata</taxon>
        <taxon>Vertebrata</taxon>
        <taxon>Euteleostomi</taxon>
        <taxon>Mammalia</taxon>
        <taxon>Eutheria</taxon>
        <taxon>Laurasiatheria</taxon>
        <taxon>Artiodactyla</taxon>
        <taxon>Suina</taxon>
        <taxon>Suidae</taxon>
        <taxon>Sus</taxon>
    </lineage>
</organism>
<dbReference type="InterPro" id="IPR050443">
    <property type="entry name" value="RbsD/FucU_mutarotase"/>
</dbReference>
<dbReference type="Gene3D" id="3.40.1650.10">
    <property type="entry name" value="RbsD-like domain"/>
    <property type="match status" value="1"/>
</dbReference>
<proteinExistence type="predicted"/>
<keyword evidence="1" id="KW-0413">Isomerase</keyword>
<dbReference type="GO" id="GO:0048029">
    <property type="term" value="F:monosaccharide binding"/>
    <property type="evidence" value="ECO:0007669"/>
    <property type="project" value="InterPro"/>
</dbReference>
<feature type="region of interest" description="Disordered" evidence="4">
    <location>
        <begin position="201"/>
        <end position="282"/>
    </location>
</feature>
<dbReference type="AlphaFoldDB" id="A0A8D0QEG8"/>
<evidence type="ECO:0000313" key="5">
    <source>
        <dbReference type="Ensembl" id="ENSSSCP00015044360.1"/>
    </source>
</evidence>
<dbReference type="PANTHER" id="PTHR31690:SF4">
    <property type="entry name" value="FUCOSE MUTAROTASE"/>
    <property type="match status" value="1"/>
</dbReference>